<accession>A0A4R9ANT1</accession>
<feature type="domain" description="YdbS-like PH" evidence="3">
    <location>
        <begin position="324"/>
        <end position="403"/>
    </location>
</feature>
<keyword evidence="2" id="KW-1133">Transmembrane helix</keyword>
<evidence type="ECO:0000256" key="2">
    <source>
        <dbReference type="SAM" id="Phobius"/>
    </source>
</evidence>
<feature type="transmembrane region" description="Helical" evidence="2">
    <location>
        <begin position="81"/>
        <end position="101"/>
    </location>
</feature>
<keyword evidence="2" id="KW-0472">Membrane</keyword>
<comment type="caution">
    <text evidence="4">The sequence shown here is derived from an EMBL/GenBank/DDBJ whole genome shotgun (WGS) entry which is preliminary data.</text>
</comment>
<evidence type="ECO:0000313" key="5">
    <source>
        <dbReference type="Proteomes" id="UP000297983"/>
    </source>
</evidence>
<dbReference type="InterPro" id="IPR014529">
    <property type="entry name" value="UCP026631"/>
</dbReference>
<dbReference type="PANTHER" id="PTHR34473">
    <property type="entry name" value="UPF0699 TRANSMEMBRANE PROTEIN YDBS"/>
    <property type="match status" value="1"/>
</dbReference>
<feature type="transmembrane region" description="Helical" evidence="2">
    <location>
        <begin position="33"/>
        <end position="51"/>
    </location>
</feature>
<proteinExistence type="predicted"/>
<feature type="compositionally biased region" description="Low complexity" evidence="1">
    <location>
        <begin position="199"/>
        <end position="216"/>
    </location>
</feature>
<evidence type="ECO:0000313" key="4">
    <source>
        <dbReference type="EMBL" id="TFD66659.1"/>
    </source>
</evidence>
<feature type="transmembrane region" description="Helical" evidence="2">
    <location>
        <begin position="295"/>
        <end position="312"/>
    </location>
</feature>
<dbReference type="EMBL" id="SOHL01000030">
    <property type="protein sequence ID" value="TFD66659.1"/>
    <property type="molecule type" value="Genomic_DNA"/>
</dbReference>
<dbReference type="PIRSF" id="PIRSF026631">
    <property type="entry name" value="UCP026631"/>
    <property type="match status" value="1"/>
</dbReference>
<feature type="region of interest" description="Disordered" evidence="1">
    <location>
        <begin position="187"/>
        <end position="216"/>
    </location>
</feature>
<feature type="domain" description="YdbS-like PH" evidence="3">
    <location>
        <begin position="451"/>
        <end position="528"/>
    </location>
</feature>
<gene>
    <name evidence="4" type="ORF">E3T50_15820</name>
</gene>
<keyword evidence="2" id="KW-0812">Transmembrane</keyword>
<organism evidence="4 5">
    <name type="scientific">Cryobacterium gelidum</name>
    <dbReference type="NCBI Taxonomy" id="1259164"/>
    <lineage>
        <taxon>Bacteria</taxon>
        <taxon>Bacillati</taxon>
        <taxon>Actinomycetota</taxon>
        <taxon>Actinomycetes</taxon>
        <taxon>Micrococcales</taxon>
        <taxon>Microbacteriaceae</taxon>
        <taxon>Cryobacterium</taxon>
    </lineage>
</organism>
<feature type="domain" description="YdbS-like PH" evidence="3">
    <location>
        <begin position="101"/>
        <end position="177"/>
    </location>
</feature>
<sequence length="559" mass="60058">MSEPVASVPAPLAVPRTDLTDGEWHRLHPATPLLRGGIFMVAIIGFIFANLRERLIDLFIGQENHGGDPIDEIYQRGATGWALLIIAGVLIVILVVFYLSWRTHTFRVNGEIVEVRSGLIFRSNRKARLDRVQGVNLARPLFPRLFGAARLEITVAGQDGNVQLAYLGSKLADDLRRDILHLASGLRQARQPADTPDVLAPTPGDDAAPAPLGDSAAPTIIGPPTAHSALGDFATARYNEFRAPDLDPEAAPPESVVRIPPGRLIGSVVLSGFTVFLLLAAIGLIVSVIAGSSGWVLVAVLPGLIGSVGYYFSRVTKTLRFSIAGTSDGVRIGFGLLSTSSQTLPPGRIHAIEVSQPILWRRFGWWQISINTASQASGRSSTTPTSSIILPVGSLADVAKVLELVLPGFETDTHRALVENGMLGGRRRDAGVADFYSNAPARAVWLRPFSWWRTGWAVSGNVALIRRGVLARDLILVPLARMQGVRISQGPVRRRLRLASADLLTVAGPVTASLRVIDVDEAVVLLKWMSTGAVRSALADTSHQWSRTEATPPTKGATE</sequence>
<dbReference type="Pfam" id="PF03703">
    <property type="entry name" value="bPH_2"/>
    <property type="match status" value="3"/>
</dbReference>
<protein>
    <recommendedName>
        <fullName evidence="3">YdbS-like PH domain-containing protein</fullName>
    </recommendedName>
</protein>
<keyword evidence="5" id="KW-1185">Reference proteome</keyword>
<reference evidence="4 5" key="1">
    <citation type="submission" date="2019-03" db="EMBL/GenBank/DDBJ databases">
        <title>Genomics of glacier-inhabiting Cryobacterium strains.</title>
        <authorList>
            <person name="Liu Q."/>
            <person name="Xin Y.-H."/>
        </authorList>
    </citation>
    <scope>NUCLEOTIDE SEQUENCE [LARGE SCALE GENOMIC DNA]</scope>
    <source>
        <strain evidence="4 5">Hz16</strain>
    </source>
</reference>
<name>A0A4R9ANT1_9MICO</name>
<dbReference type="RefSeq" id="WP_134553335.1">
    <property type="nucleotide sequence ID" value="NZ_SOHL01000030.1"/>
</dbReference>
<dbReference type="Proteomes" id="UP000297983">
    <property type="component" value="Unassembled WGS sequence"/>
</dbReference>
<evidence type="ECO:0000259" key="3">
    <source>
        <dbReference type="Pfam" id="PF03703"/>
    </source>
</evidence>
<evidence type="ECO:0000256" key="1">
    <source>
        <dbReference type="SAM" id="MobiDB-lite"/>
    </source>
</evidence>
<feature type="transmembrane region" description="Helical" evidence="2">
    <location>
        <begin position="268"/>
        <end position="289"/>
    </location>
</feature>
<dbReference type="InterPro" id="IPR005182">
    <property type="entry name" value="YdbS-like_PH"/>
</dbReference>
<dbReference type="AlphaFoldDB" id="A0A4R9ANT1"/>
<dbReference type="PANTHER" id="PTHR34473:SF2">
    <property type="entry name" value="UPF0699 TRANSMEMBRANE PROTEIN YDBT"/>
    <property type="match status" value="1"/>
</dbReference>